<dbReference type="AlphaFoldDB" id="A0A1F4TMD7"/>
<dbReference type="Gene3D" id="3.40.50.150">
    <property type="entry name" value="Vaccinia Virus protein VP39"/>
    <property type="match status" value="1"/>
</dbReference>
<reference evidence="3 4" key="1">
    <citation type="journal article" date="2016" name="Nat. Commun.">
        <title>Thousands of microbial genomes shed light on interconnected biogeochemical processes in an aquifer system.</title>
        <authorList>
            <person name="Anantharaman K."/>
            <person name="Brown C.T."/>
            <person name="Hug L.A."/>
            <person name="Sharon I."/>
            <person name="Castelle C.J."/>
            <person name="Probst A.J."/>
            <person name="Thomas B.C."/>
            <person name="Singh A."/>
            <person name="Wilkins M.J."/>
            <person name="Karaoz U."/>
            <person name="Brodie E.L."/>
            <person name="Williams K.H."/>
            <person name="Hubbard S.S."/>
            <person name="Banfield J.F."/>
        </authorList>
    </citation>
    <scope>NUCLEOTIDE SEQUENCE [LARGE SCALE GENOMIC DNA]</scope>
</reference>
<accession>A0A1F4TMD7</accession>
<keyword evidence="2 3" id="KW-0808">Transferase</keyword>
<dbReference type="SUPFAM" id="SSF53335">
    <property type="entry name" value="S-adenosyl-L-methionine-dependent methyltransferases"/>
    <property type="match status" value="1"/>
</dbReference>
<organism evidence="3 4">
    <name type="scientific">candidate division WOR-1 bacterium RIFOXYC2_FULL_41_25</name>
    <dbReference type="NCBI Taxonomy" id="1802586"/>
    <lineage>
        <taxon>Bacteria</taxon>
        <taxon>Bacillati</taxon>
        <taxon>Saganbacteria</taxon>
    </lineage>
</organism>
<dbReference type="PANTHER" id="PTHR43542:SF1">
    <property type="entry name" value="METHYLTRANSFERASE"/>
    <property type="match status" value="1"/>
</dbReference>
<evidence type="ECO:0000256" key="2">
    <source>
        <dbReference type="ARBA" id="ARBA00022679"/>
    </source>
</evidence>
<evidence type="ECO:0000313" key="4">
    <source>
        <dbReference type="Proteomes" id="UP000177309"/>
    </source>
</evidence>
<dbReference type="InterPro" id="IPR029063">
    <property type="entry name" value="SAM-dependent_MTases_sf"/>
</dbReference>
<sequence>MRVIAGSAKGKKLKVPKSNIRPLSDQAKEGLFNILQPRIADSYFLDLFSGTGSVAIEALSRGATLSILVELDRKHVQVIRENLAHCICEDRAEIYALDVLAAIKILKRKEAKFDIIFLGAPYGNPSLEKALEELADGVLLKENGLVIAECRFKHDLAPDFGKLTVKRTVRYGDTVLTFYESSNIPG</sequence>
<dbReference type="NCBIfam" id="TIGR00095">
    <property type="entry name" value="16S rRNA (guanine(966)-N(2))-methyltransferase RsmD"/>
    <property type="match status" value="1"/>
</dbReference>
<comment type="caution">
    <text evidence="3">The sequence shown here is derived from an EMBL/GenBank/DDBJ whole genome shotgun (WGS) entry which is preliminary data.</text>
</comment>
<protein>
    <submittedName>
        <fullName evidence="3">16S rRNA (Guanine(966)-N(2))-methyltransferase RsmD</fullName>
    </submittedName>
</protein>
<evidence type="ECO:0000256" key="1">
    <source>
        <dbReference type="ARBA" id="ARBA00022603"/>
    </source>
</evidence>
<dbReference type="GO" id="GO:0008168">
    <property type="term" value="F:methyltransferase activity"/>
    <property type="evidence" value="ECO:0007669"/>
    <property type="project" value="UniProtKB-KW"/>
</dbReference>
<evidence type="ECO:0000313" key="3">
    <source>
        <dbReference type="EMBL" id="OGC33233.1"/>
    </source>
</evidence>
<dbReference type="PANTHER" id="PTHR43542">
    <property type="entry name" value="METHYLTRANSFERASE"/>
    <property type="match status" value="1"/>
</dbReference>
<dbReference type="PIRSF" id="PIRSF004553">
    <property type="entry name" value="CHP00095"/>
    <property type="match status" value="1"/>
</dbReference>
<dbReference type="Proteomes" id="UP000177309">
    <property type="component" value="Unassembled WGS sequence"/>
</dbReference>
<dbReference type="Pfam" id="PF03602">
    <property type="entry name" value="Cons_hypoth95"/>
    <property type="match status" value="1"/>
</dbReference>
<dbReference type="InterPro" id="IPR004398">
    <property type="entry name" value="RNA_MeTrfase_RsmD"/>
</dbReference>
<keyword evidence="1 3" id="KW-0489">Methyltransferase</keyword>
<dbReference type="CDD" id="cd02440">
    <property type="entry name" value="AdoMet_MTases"/>
    <property type="match status" value="1"/>
</dbReference>
<name>A0A1F4TMD7_UNCSA</name>
<proteinExistence type="predicted"/>
<dbReference type="EMBL" id="MEUI01000038">
    <property type="protein sequence ID" value="OGC33233.1"/>
    <property type="molecule type" value="Genomic_DNA"/>
</dbReference>
<dbReference type="GO" id="GO:0031167">
    <property type="term" value="P:rRNA methylation"/>
    <property type="evidence" value="ECO:0007669"/>
    <property type="project" value="InterPro"/>
</dbReference>
<gene>
    <name evidence="3" type="ORF">A2462_07390</name>
</gene>